<gene>
    <name evidence="1" type="ORF">BSA145_02305</name>
</gene>
<reference evidence="1 2" key="1">
    <citation type="submission" date="2016-05" db="EMBL/GenBank/DDBJ databases">
        <title>Complete Genome and Methylome Analysis of Psychrotrophic Bacterial Isolates from Antarctic Lake Untersee.</title>
        <authorList>
            <person name="Fomenkov A."/>
            <person name="Akimov V.N."/>
            <person name="Vasilyeva L.V."/>
            <person name="Andersen D."/>
            <person name="Vincze T."/>
            <person name="Roberts R.J."/>
        </authorList>
    </citation>
    <scope>NUCLEOTIDE SEQUENCE [LARGE SCALE GENOMIC DNA]</scope>
    <source>
        <strain evidence="1 2">U14-5</strain>
    </source>
</reference>
<accession>A0A1L6ZED6</accession>
<name>A0A1L6ZED6_BACIA</name>
<protein>
    <submittedName>
        <fullName evidence="1">Uncharacterized protein</fullName>
    </submittedName>
</protein>
<dbReference type="Proteomes" id="UP000185426">
    <property type="component" value="Chromosome"/>
</dbReference>
<sequence length="125" mass="14207">MATIKEQYLEQHTEFKPPFQKEEATIIIQEQSSQPTLDFALALLPTLGKVTRITHFRNGQKVRYYTYVETVAYKLFIYQGLASNYNGEGSHAFQSFLIKVGIPEEEVSFITKSNGEDVAVIEIAL</sequence>
<proteinExistence type="predicted"/>
<dbReference type="AlphaFoldDB" id="A0A1L6ZED6"/>
<dbReference type="RefSeq" id="WP_075621507.1">
    <property type="nucleotide sequence ID" value="NZ_CP015607.1"/>
</dbReference>
<organism evidence="1 2">
    <name type="scientific">Bacillus safensis</name>
    <dbReference type="NCBI Taxonomy" id="561879"/>
    <lineage>
        <taxon>Bacteria</taxon>
        <taxon>Bacillati</taxon>
        <taxon>Bacillota</taxon>
        <taxon>Bacilli</taxon>
        <taxon>Bacillales</taxon>
        <taxon>Bacillaceae</taxon>
        <taxon>Bacillus</taxon>
    </lineage>
</organism>
<evidence type="ECO:0000313" key="1">
    <source>
        <dbReference type="EMBL" id="APT44860.1"/>
    </source>
</evidence>
<dbReference type="EMBL" id="CP015607">
    <property type="protein sequence ID" value="APT44860.1"/>
    <property type="molecule type" value="Genomic_DNA"/>
</dbReference>
<evidence type="ECO:0000313" key="2">
    <source>
        <dbReference type="Proteomes" id="UP000185426"/>
    </source>
</evidence>